<sequence length="178" mass="20014">MDMPNQMWRVPCSMLLRRAALDSSRWGSHDMACNEQRAQGPSWRTPFGRDCETLQIHPRSKVQGGREGWKNTDGERRRGGRKGKTGVPPTALPRHKLWHPPAGRVCKVLRLHQGEGGREGHRRRTTEGREGKRPVTTGARKATAGTRRLAWIARRRGTAEEGGRKVGRDDQTAEGGKR</sequence>
<feature type="compositionally biased region" description="Low complexity" evidence="1">
    <location>
        <begin position="136"/>
        <end position="150"/>
    </location>
</feature>
<evidence type="ECO:0000256" key="1">
    <source>
        <dbReference type="SAM" id="MobiDB-lite"/>
    </source>
</evidence>
<evidence type="ECO:0000313" key="2">
    <source>
        <dbReference type="EMBL" id="CAK0791254.1"/>
    </source>
</evidence>
<feature type="compositionally biased region" description="Basic and acidic residues" evidence="1">
    <location>
        <begin position="157"/>
        <end position="178"/>
    </location>
</feature>
<feature type="compositionally biased region" description="Basic and acidic residues" evidence="1">
    <location>
        <begin position="67"/>
        <end position="77"/>
    </location>
</feature>
<feature type="compositionally biased region" description="Basic and acidic residues" evidence="1">
    <location>
        <begin position="113"/>
        <end position="133"/>
    </location>
</feature>
<feature type="region of interest" description="Disordered" evidence="1">
    <location>
        <begin position="113"/>
        <end position="178"/>
    </location>
</feature>
<protein>
    <submittedName>
        <fullName evidence="2">Uncharacterized protein</fullName>
    </submittedName>
</protein>
<dbReference type="EMBL" id="CAUYUJ010000550">
    <property type="protein sequence ID" value="CAK0791254.1"/>
    <property type="molecule type" value="Genomic_DNA"/>
</dbReference>
<feature type="region of interest" description="Disordered" evidence="1">
    <location>
        <begin position="60"/>
        <end position="98"/>
    </location>
</feature>
<keyword evidence="3" id="KW-1185">Reference proteome</keyword>
<accession>A0ABN9PI72</accession>
<organism evidence="2 3">
    <name type="scientific">Prorocentrum cordatum</name>
    <dbReference type="NCBI Taxonomy" id="2364126"/>
    <lineage>
        <taxon>Eukaryota</taxon>
        <taxon>Sar</taxon>
        <taxon>Alveolata</taxon>
        <taxon>Dinophyceae</taxon>
        <taxon>Prorocentrales</taxon>
        <taxon>Prorocentraceae</taxon>
        <taxon>Prorocentrum</taxon>
    </lineage>
</organism>
<proteinExistence type="predicted"/>
<gene>
    <name evidence="2" type="ORF">PCOR1329_LOCUS2206</name>
</gene>
<evidence type="ECO:0000313" key="3">
    <source>
        <dbReference type="Proteomes" id="UP001189429"/>
    </source>
</evidence>
<dbReference type="Proteomes" id="UP001189429">
    <property type="component" value="Unassembled WGS sequence"/>
</dbReference>
<comment type="caution">
    <text evidence="2">The sequence shown here is derived from an EMBL/GenBank/DDBJ whole genome shotgun (WGS) entry which is preliminary data.</text>
</comment>
<name>A0ABN9PI72_9DINO</name>
<reference evidence="2" key="1">
    <citation type="submission" date="2023-10" db="EMBL/GenBank/DDBJ databases">
        <authorList>
            <person name="Chen Y."/>
            <person name="Shah S."/>
            <person name="Dougan E. K."/>
            <person name="Thang M."/>
            <person name="Chan C."/>
        </authorList>
    </citation>
    <scope>NUCLEOTIDE SEQUENCE [LARGE SCALE GENOMIC DNA]</scope>
</reference>